<evidence type="ECO:0000256" key="4">
    <source>
        <dbReference type="ARBA" id="ARBA00022807"/>
    </source>
</evidence>
<reference evidence="8 9" key="1">
    <citation type="submission" date="2014-04" db="EMBL/GenBank/DDBJ databases">
        <authorList>
            <consortium name="DOE Joint Genome Institute"/>
            <person name="Kuo A."/>
            <person name="Kohler A."/>
            <person name="Costa M.D."/>
            <person name="Nagy L.G."/>
            <person name="Floudas D."/>
            <person name="Copeland A."/>
            <person name="Barry K.W."/>
            <person name="Cichocki N."/>
            <person name="Veneault-Fourrey C."/>
            <person name="LaButti K."/>
            <person name="Lindquist E.A."/>
            <person name="Lipzen A."/>
            <person name="Lundell T."/>
            <person name="Morin E."/>
            <person name="Murat C."/>
            <person name="Sun H."/>
            <person name="Tunlid A."/>
            <person name="Henrissat B."/>
            <person name="Grigoriev I.V."/>
            <person name="Hibbett D.S."/>
            <person name="Martin F."/>
            <person name="Nordberg H.P."/>
            <person name="Cantor M.N."/>
            <person name="Hua S.X."/>
        </authorList>
    </citation>
    <scope>NUCLEOTIDE SEQUENCE [LARGE SCALE GENOMIC DNA]</scope>
    <source>
        <strain evidence="8 9">Marx 270</strain>
    </source>
</reference>
<organism evidence="8 9">
    <name type="scientific">Pisolithus tinctorius Marx 270</name>
    <dbReference type="NCBI Taxonomy" id="870435"/>
    <lineage>
        <taxon>Eukaryota</taxon>
        <taxon>Fungi</taxon>
        <taxon>Dikarya</taxon>
        <taxon>Basidiomycota</taxon>
        <taxon>Agaricomycotina</taxon>
        <taxon>Agaricomycetes</taxon>
        <taxon>Agaricomycetidae</taxon>
        <taxon>Boletales</taxon>
        <taxon>Sclerodermatineae</taxon>
        <taxon>Pisolithaceae</taxon>
        <taxon>Pisolithus</taxon>
    </lineage>
</organism>
<dbReference type="STRING" id="870435.A0A0C3KWH5"/>
<dbReference type="SMART" id="SM00230">
    <property type="entry name" value="CysPc"/>
    <property type="match status" value="1"/>
</dbReference>
<accession>A0A0C3KWH5</accession>
<dbReference type="SUPFAM" id="SSF54001">
    <property type="entry name" value="Cysteine proteinases"/>
    <property type="match status" value="1"/>
</dbReference>
<dbReference type="InterPro" id="IPR038765">
    <property type="entry name" value="Papain-like_cys_pep_sf"/>
</dbReference>
<protein>
    <recommendedName>
        <fullName evidence="7">Calpain catalytic domain-containing protein</fullName>
    </recommendedName>
</protein>
<keyword evidence="3" id="KW-0378">Hydrolase</keyword>
<feature type="domain" description="Calpain catalytic" evidence="7">
    <location>
        <begin position="115"/>
        <end position="414"/>
    </location>
</feature>
<feature type="compositionally biased region" description="Low complexity" evidence="6">
    <location>
        <begin position="673"/>
        <end position="690"/>
    </location>
</feature>
<dbReference type="Pfam" id="PF00648">
    <property type="entry name" value="Peptidase_C2"/>
    <property type="match status" value="1"/>
</dbReference>
<dbReference type="InterPro" id="IPR036181">
    <property type="entry name" value="MIT_dom_sf"/>
</dbReference>
<dbReference type="InParanoid" id="A0A0C3KWH5"/>
<dbReference type="Proteomes" id="UP000054217">
    <property type="component" value="Unassembled WGS sequence"/>
</dbReference>
<feature type="compositionally biased region" description="Low complexity" evidence="6">
    <location>
        <begin position="563"/>
        <end position="577"/>
    </location>
</feature>
<dbReference type="HOGENOM" id="CLU_006770_0_0_1"/>
<evidence type="ECO:0000256" key="1">
    <source>
        <dbReference type="ARBA" id="ARBA00010193"/>
    </source>
</evidence>
<comment type="caution">
    <text evidence="5">Lacks conserved residue(s) required for the propagation of feature annotation.</text>
</comment>
<dbReference type="Gene3D" id="2.60.120.380">
    <property type="match status" value="2"/>
</dbReference>
<dbReference type="PROSITE" id="PS50203">
    <property type="entry name" value="CALPAIN_CAT"/>
    <property type="match status" value="1"/>
</dbReference>
<dbReference type="PANTHER" id="PTHR46143:SF1">
    <property type="entry name" value="CALPAIN-7"/>
    <property type="match status" value="1"/>
</dbReference>
<comment type="similarity">
    <text evidence="1">Belongs to the peptidase C2 family. PalB/RIM13 subfamily.</text>
</comment>
<dbReference type="OrthoDB" id="167576at2759"/>
<name>A0A0C3KWH5_PISTI</name>
<evidence type="ECO:0000313" key="8">
    <source>
        <dbReference type="EMBL" id="KIO13837.1"/>
    </source>
</evidence>
<dbReference type="InterPro" id="IPR036213">
    <property type="entry name" value="Calpain_III_sf"/>
</dbReference>
<dbReference type="InterPro" id="IPR001300">
    <property type="entry name" value="Peptidase_C2_calpain_cat"/>
</dbReference>
<evidence type="ECO:0000256" key="6">
    <source>
        <dbReference type="SAM" id="MobiDB-lite"/>
    </source>
</evidence>
<dbReference type="GO" id="GO:0006508">
    <property type="term" value="P:proteolysis"/>
    <property type="evidence" value="ECO:0007669"/>
    <property type="project" value="UniProtKB-KW"/>
</dbReference>
<feature type="compositionally biased region" description="Polar residues" evidence="6">
    <location>
        <begin position="543"/>
        <end position="556"/>
    </location>
</feature>
<dbReference type="PANTHER" id="PTHR46143">
    <property type="entry name" value="CALPAIN-7"/>
    <property type="match status" value="1"/>
</dbReference>
<dbReference type="SMART" id="SM00720">
    <property type="entry name" value="calpain_III"/>
    <property type="match status" value="1"/>
</dbReference>
<evidence type="ECO:0000256" key="5">
    <source>
        <dbReference type="PROSITE-ProRule" id="PRU00239"/>
    </source>
</evidence>
<dbReference type="Gene3D" id="1.20.58.80">
    <property type="entry name" value="Phosphotransferase system, lactose/cellobiose-type IIA subunit"/>
    <property type="match status" value="1"/>
</dbReference>
<proteinExistence type="inferred from homology"/>
<evidence type="ECO:0000256" key="2">
    <source>
        <dbReference type="ARBA" id="ARBA00022670"/>
    </source>
</evidence>
<sequence length="922" mass="100501">MSSASKAFNEAEAVYARGAKSELSSDFSAAFRLYLAAADAFLHLSRSESLNPVFRARCKANAAKALERAEKIKKASEQPGATFEVDAVPIDWFAQEQQQYILRKSSVINSIRYPIWTDAVPMAGPNVLYTDPDGQPSVPQYAIFSADGSSRFLSWNRPVNAAPTLPPLPSPTFSTPSVVSEPNVDLAPADIEQHLINDCSVCAVLAVCVQHAKTFNSKLLSSIYPGRQPGRYDIKVLINGTHRRVTIDDALPFDSNGNPIGISTGAKNILWPALIEKAYMKLMGGYDFPGSNSAIDLHALSGWIPEFIDLHSTSFEKERTWTRLMRGFHNGHCVLTVGTDSKTTRRIKGLRLLPSHNYAVIDVRETAAERWMTLLDSRVPGRSSPLMSEYESHALDMRWDDLCATFEGVYASWDPRLFHRELSFHGMWKPRNAEDMEQSCVRHLRLLYTYTPSSSQTGCDTYPVSDNEVWVLLVRHRPDAPRTGEYITATVDAEDEWMDAGVSLGRLPSLAGGRAKAEAKIKGIYTTSTHVLVRTKVRISQVPHSQCGSSTPSFLSPSPARRPATPGSPTSSSLSQSSVSSVSGALTVLACYDGPYDDVCFTVSVFCGSGLSIKWDESAGVGGIGVKGHSMKVEGVFTTKNSGGNHSHPTYMLNPQWHLRIFEQEAIRRSVSPAAGASSSRASGTAQSPSGSHGDKAAVIVTARGPRDVPLNLTIVWSTGERVVELAQREVVATSGAYGYGYARAFANLPLGNYTVILSTFEPQVHFGAFTLKVESSRKFEFEPIPQEGAGMYARVTRGRWDMQSAAGSPIHNRYHLNPVYEVDIPSTAQFGARLHLTSGPQSASLNLSLFPAVEPLSINCPLASSGPYSDALAGVDIPKRTLRAGKYWLVPSTWVAGIQAEFKLVVYCSDSGCAVRKRTSE</sequence>
<evidence type="ECO:0000259" key="7">
    <source>
        <dbReference type="PROSITE" id="PS50203"/>
    </source>
</evidence>
<dbReference type="SUPFAM" id="SSF49758">
    <property type="entry name" value="Calpain large subunit, middle domain (domain III)"/>
    <property type="match status" value="2"/>
</dbReference>
<evidence type="ECO:0000256" key="3">
    <source>
        <dbReference type="ARBA" id="ARBA00022801"/>
    </source>
</evidence>
<dbReference type="GO" id="GO:0004198">
    <property type="term" value="F:calcium-dependent cysteine-type endopeptidase activity"/>
    <property type="evidence" value="ECO:0007669"/>
    <property type="project" value="InterPro"/>
</dbReference>
<dbReference type="EMBL" id="KN831945">
    <property type="protein sequence ID" value="KIO13837.1"/>
    <property type="molecule type" value="Genomic_DNA"/>
</dbReference>
<dbReference type="InterPro" id="IPR022683">
    <property type="entry name" value="Calpain_III"/>
</dbReference>
<feature type="region of interest" description="Disordered" evidence="6">
    <location>
        <begin position="543"/>
        <end position="577"/>
    </location>
</feature>
<keyword evidence="4" id="KW-0788">Thiol protease</keyword>
<dbReference type="SUPFAM" id="SSF116846">
    <property type="entry name" value="MIT domain"/>
    <property type="match status" value="1"/>
</dbReference>
<feature type="region of interest" description="Disordered" evidence="6">
    <location>
        <begin position="673"/>
        <end position="695"/>
    </location>
</feature>
<evidence type="ECO:0000313" key="9">
    <source>
        <dbReference type="Proteomes" id="UP000054217"/>
    </source>
</evidence>
<keyword evidence="2" id="KW-0645">Protease</keyword>
<dbReference type="AlphaFoldDB" id="A0A0C3KWH5"/>
<dbReference type="InterPro" id="IPR051297">
    <property type="entry name" value="PalB/RIM13"/>
</dbReference>
<gene>
    <name evidence="8" type="ORF">M404DRAFT_992070</name>
</gene>
<keyword evidence="9" id="KW-1185">Reference proteome</keyword>
<reference evidence="9" key="2">
    <citation type="submission" date="2015-01" db="EMBL/GenBank/DDBJ databases">
        <title>Evolutionary Origins and Diversification of the Mycorrhizal Mutualists.</title>
        <authorList>
            <consortium name="DOE Joint Genome Institute"/>
            <consortium name="Mycorrhizal Genomics Consortium"/>
            <person name="Kohler A."/>
            <person name="Kuo A."/>
            <person name="Nagy L.G."/>
            <person name="Floudas D."/>
            <person name="Copeland A."/>
            <person name="Barry K.W."/>
            <person name="Cichocki N."/>
            <person name="Veneault-Fourrey C."/>
            <person name="LaButti K."/>
            <person name="Lindquist E.A."/>
            <person name="Lipzen A."/>
            <person name="Lundell T."/>
            <person name="Morin E."/>
            <person name="Murat C."/>
            <person name="Riley R."/>
            <person name="Ohm R."/>
            <person name="Sun H."/>
            <person name="Tunlid A."/>
            <person name="Henrissat B."/>
            <person name="Grigoriev I.V."/>
            <person name="Hibbett D.S."/>
            <person name="Martin F."/>
        </authorList>
    </citation>
    <scope>NUCLEOTIDE SEQUENCE [LARGE SCALE GENOMIC DNA]</scope>
    <source>
        <strain evidence="9">Marx 270</strain>
    </source>
</reference>